<sequence>MRLYTAGIMDNPSAHVDDILPNTRTESSSDEDMESLDNRPVLSSLQISVEEIRTQRLNELCPQNWKSNNHGIDIFLTAKQILTE</sequence>
<dbReference type="Proteomes" id="UP000828390">
    <property type="component" value="Unassembled WGS sequence"/>
</dbReference>
<name>A0A9D4D5D1_DREPO</name>
<keyword evidence="3" id="KW-1185">Reference proteome</keyword>
<reference evidence="2" key="2">
    <citation type="submission" date="2020-11" db="EMBL/GenBank/DDBJ databases">
        <authorList>
            <person name="McCartney M.A."/>
            <person name="Auch B."/>
            <person name="Kono T."/>
            <person name="Mallez S."/>
            <person name="Becker A."/>
            <person name="Gohl D.M."/>
            <person name="Silverstein K.A.T."/>
            <person name="Koren S."/>
            <person name="Bechman K.B."/>
            <person name="Herman A."/>
            <person name="Abrahante J.E."/>
            <person name="Garbe J."/>
        </authorList>
    </citation>
    <scope>NUCLEOTIDE SEQUENCE</scope>
    <source>
        <strain evidence="2">Duluth1</strain>
        <tissue evidence="2">Whole animal</tissue>
    </source>
</reference>
<evidence type="ECO:0000256" key="1">
    <source>
        <dbReference type="SAM" id="MobiDB-lite"/>
    </source>
</evidence>
<comment type="caution">
    <text evidence="2">The sequence shown here is derived from an EMBL/GenBank/DDBJ whole genome shotgun (WGS) entry which is preliminary data.</text>
</comment>
<protein>
    <submittedName>
        <fullName evidence="2">Uncharacterized protein</fullName>
    </submittedName>
</protein>
<evidence type="ECO:0000313" key="2">
    <source>
        <dbReference type="EMBL" id="KAH3738479.1"/>
    </source>
</evidence>
<dbReference type="EMBL" id="JAIWYP010000011">
    <property type="protein sequence ID" value="KAH3738479.1"/>
    <property type="molecule type" value="Genomic_DNA"/>
</dbReference>
<accession>A0A9D4D5D1</accession>
<evidence type="ECO:0000313" key="3">
    <source>
        <dbReference type="Proteomes" id="UP000828390"/>
    </source>
</evidence>
<feature type="region of interest" description="Disordered" evidence="1">
    <location>
        <begin position="9"/>
        <end position="38"/>
    </location>
</feature>
<organism evidence="2 3">
    <name type="scientific">Dreissena polymorpha</name>
    <name type="common">Zebra mussel</name>
    <name type="synonym">Mytilus polymorpha</name>
    <dbReference type="NCBI Taxonomy" id="45954"/>
    <lineage>
        <taxon>Eukaryota</taxon>
        <taxon>Metazoa</taxon>
        <taxon>Spiralia</taxon>
        <taxon>Lophotrochozoa</taxon>
        <taxon>Mollusca</taxon>
        <taxon>Bivalvia</taxon>
        <taxon>Autobranchia</taxon>
        <taxon>Heteroconchia</taxon>
        <taxon>Euheterodonta</taxon>
        <taxon>Imparidentia</taxon>
        <taxon>Neoheterodontei</taxon>
        <taxon>Myida</taxon>
        <taxon>Dreissenoidea</taxon>
        <taxon>Dreissenidae</taxon>
        <taxon>Dreissena</taxon>
    </lineage>
</organism>
<proteinExistence type="predicted"/>
<gene>
    <name evidence="2" type="ORF">DPMN_045113</name>
</gene>
<reference evidence="2" key="1">
    <citation type="journal article" date="2019" name="bioRxiv">
        <title>The Genome of the Zebra Mussel, Dreissena polymorpha: A Resource for Invasive Species Research.</title>
        <authorList>
            <person name="McCartney M.A."/>
            <person name="Auch B."/>
            <person name="Kono T."/>
            <person name="Mallez S."/>
            <person name="Zhang Y."/>
            <person name="Obille A."/>
            <person name="Becker A."/>
            <person name="Abrahante J.E."/>
            <person name="Garbe J."/>
            <person name="Badalamenti J.P."/>
            <person name="Herman A."/>
            <person name="Mangelson H."/>
            <person name="Liachko I."/>
            <person name="Sullivan S."/>
            <person name="Sone E.D."/>
            <person name="Koren S."/>
            <person name="Silverstein K.A.T."/>
            <person name="Beckman K.B."/>
            <person name="Gohl D.M."/>
        </authorList>
    </citation>
    <scope>NUCLEOTIDE SEQUENCE</scope>
    <source>
        <strain evidence="2">Duluth1</strain>
        <tissue evidence="2">Whole animal</tissue>
    </source>
</reference>
<dbReference type="AlphaFoldDB" id="A0A9D4D5D1"/>